<sequence>MNNTFTYEKKKKLAEKISKLKKKDDIVKIFEIIYEQDQSVTENQNGLFMIFNNLNDATYHKIDLYMKSITKKQSSPVSENTSDKKEFISYVQNEFPDQDHFNPKLKYSNKEKNIIKRQRYEKMITSEKDSDENIVYKKFDGATLSDSVSDVNKNEEVQPKGKKKTTASKSTKTTKKS</sequence>
<organism evidence="2">
    <name type="scientific">Klosneuvirus KNV1</name>
    <dbReference type="NCBI Taxonomy" id="1977640"/>
    <lineage>
        <taxon>Viruses</taxon>
        <taxon>Varidnaviria</taxon>
        <taxon>Bamfordvirae</taxon>
        <taxon>Nucleocytoviricota</taxon>
        <taxon>Megaviricetes</taxon>
        <taxon>Imitervirales</taxon>
        <taxon>Mimiviridae</taxon>
        <taxon>Klosneuvirinae</taxon>
        <taxon>Klosneuvirus</taxon>
    </lineage>
</organism>
<protein>
    <recommendedName>
        <fullName evidence="3">NET domain-containing protein</fullName>
    </recommendedName>
</protein>
<accession>A0A1V0SJ44</accession>
<feature type="region of interest" description="Disordered" evidence="1">
    <location>
        <begin position="145"/>
        <end position="177"/>
    </location>
</feature>
<dbReference type="EMBL" id="KY684109">
    <property type="protein sequence ID" value="ARF11739.1"/>
    <property type="molecule type" value="Genomic_DNA"/>
</dbReference>
<evidence type="ECO:0000256" key="1">
    <source>
        <dbReference type="SAM" id="MobiDB-lite"/>
    </source>
</evidence>
<dbReference type="Gene3D" id="1.20.1270.220">
    <property type="match status" value="1"/>
</dbReference>
<evidence type="ECO:0000313" key="2">
    <source>
        <dbReference type="EMBL" id="ARF11739.1"/>
    </source>
</evidence>
<proteinExistence type="predicted"/>
<name>A0A1V0SJ44_9VIRU</name>
<evidence type="ECO:0008006" key="3">
    <source>
        <dbReference type="Google" id="ProtNLM"/>
    </source>
</evidence>
<gene>
    <name evidence="2" type="ORF">Klosneuvirus_2_175</name>
</gene>
<reference evidence="2" key="1">
    <citation type="journal article" date="2017" name="Science">
        <title>Giant viruses with an expanded complement of translation system components.</title>
        <authorList>
            <person name="Schulz F."/>
            <person name="Yutin N."/>
            <person name="Ivanova N.N."/>
            <person name="Ortega D.R."/>
            <person name="Lee T.K."/>
            <person name="Vierheilig J."/>
            <person name="Daims H."/>
            <person name="Horn M."/>
            <person name="Wagner M."/>
            <person name="Jensen G.J."/>
            <person name="Kyrpides N.C."/>
            <person name="Koonin E.V."/>
            <person name="Woyke T."/>
        </authorList>
    </citation>
    <scope>NUCLEOTIDE SEQUENCE</scope>
    <source>
        <strain evidence="2">KNV1</strain>
    </source>
</reference>
<dbReference type="InterPro" id="IPR038336">
    <property type="entry name" value="NET_sf"/>
</dbReference>
<feature type="compositionally biased region" description="Basic residues" evidence="1">
    <location>
        <begin position="160"/>
        <end position="177"/>
    </location>
</feature>